<evidence type="ECO:0000256" key="12">
    <source>
        <dbReference type="ARBA" id="ARBA00023136"/>
    </source>
</evidence>
<keyword evidence="16" id="KW-1185">Reference proteome</keyword>
<dbReference type="Pfam" id="PF07568">
    <property type="entry name" value="HisKA_2"/>
    <property type="match status" value="1"/>
</dbReference>
<dbReference type="GO" id="GO:0004673">
    <property type="term" value="F:protein histidine kinase activity"/>
    <property type="evidence" value="ECO:0007669"/>
    <property type="project" value="UniProtKB-EC"/>
</dbReference>
<keyword evidence="8 15" id="KW-0418">Kinase</keyword>
<dbReference type="Pfam" id="PF02518">
    <property type="entry name" value="HATPase_c"/>
    <property type="match status" value="1"/>
</dbReference>
<name>A0A2B8BGJ6_9PROT</name>
<dbReference type="GO" id="GO:0000160">
    <property type="term" value="P:phosphorelay signal transduction system"/>
    <property type="evidence" value="ECO:0007669"/>
    <property type="project" value="UniProtKB-KW"/>
</dbReference>
<comment type="subcellular location">
    <subcellularLocation>
        <location evidence="2">Membrane</location>
        <topology evidence="2">Multi-pass membrane protein</topology>
    </subcellularLocation>
</comment>
<dbReference type="PANTHER" id="PTHR41523">
    <property type="entry name" value="TWO-COMPONENT SYSTEM SENSOR PROTEIN"/>
    <property type="match status" value="1"/>
</dbReference>
<dbReference type="InterPro" id="IPR003594">
    <property type="entry name" value="HATPase_dom"/>
</dbReference>
<dbReference type="Gene3D" id="1.20.120.620">
    <property type="entry name" value="Backbone structure of the membrane domain of e. Coli histidine kinase receptor kdpd"/>
    <property type="match status" value="1"/>
</dbReference>
<dbReference type="InterPro" id="IPR036890">
    <property type="entry name" value="HATPase_C_sf"/>
</dbReference>
<reference evidence="16" key="1">
    <citation type="submission" date="2017-10" db="EMBL/GenBank/DDBJ databases">
        <authorList>
            <person name="Kravchenko I.K."/>
            <person name="Grouzdev D.S."/>
        </authorList>
    </citation>
    <scope>NUCLEOTIDE SEQUENCE [LARGE SCALE GENOMIC DNA]</scope>
    <source>
        <strain evidence="16">B2</strain>
    </source>
</reference>
<dbReference type="OrthoDB" id="7991996at2"/>
<evidence type="ECO:0000313" key="15">
    <source>
        <dbReference type="EMBL" id="PGH57896.1"/>
    </source>
</evidence>
<keyword evidence="4" id="KW-0597">Phosphoprotein</keyword>
<organism evidence="15 16">
    <name type="scientific">Azospirillum palustre</name>
    <dbReference type="NCBI Taxonomy" id="2044885"/>
    <lineage>
        <taxon>Bacteria</taxon>
        <taxon>Pseudomonadati</taxon>
        <taxon>Pseudomonadota</taxon>
        <taxon>Alphaproteobacteria</taxon>
        <taxon>Rhodospirillales</taxon>
        <taxon>Azospirillaceae</taxon>
        <taxon>Azospirillum</taxon>
    </lineage>
</organism>
<keyword evidence="5" id="KW-0808">Transferase</keyword>
<dbReference type="RefSeq" id="WP_098735883.1">
    <property type="nucleotide sequence ID" value="NZ_PDKW01000039.1"/>
</dbReference>
<feature type="domain" description="Histidine kinase/HSP90-like ATPase" evidence="14">
    <location>
        <begin position="241"/>
        <end position="350"/>
    </location>
</feature>
<dbReference type="EC" id="2.7.13.3" evidence="3"/>
<sequence>MGSDRPVWQWVARFSLLRRGPVPRYGAALLIFAAALLVRQAADSTLPTGFPYLTFFPAVIVTTFMAGRGPGVATAVLSGLAAWYFFIPPYHSFALDASVGVALGFYAVVVAVDIALIHGMQVTLARLQEERGRTASLLEAQTTMFHELQHRVANNMQFVSALLALQRRSIDRSPDAAVAALEEAERRLDTMARLHRRLHDPRSGDDFGSHIDGLCRDMLAAAGMSGVTCRVTVQAAPRSPERLLALAMLIVEALTNSLKHAFAGRDGGGTVTIELTGLPDQPGQLRLLVMDDGVGLPDGFDVQRLPSLGWKIIQSLAAQLSGRLSHGPANGIANGPGGSTGTRIELHFPA</sequence>
<gene>
    <name evidence="15" type="ORF">CRT60_07980</name>
</gene>
<proteinExistence type="predicted"/>
<keyword evidence="12 13" id="KW-0472">Membrane</keyword>
<keyword evidence="10 13" id="KW-1133">Transmembrane helix</keyword>
<dbReference type="SMART" id="SM00387">
    <property type="entry name" value="HATPase_c"/>
    <property type="match status" value="1"/>
</dbReference>
<keyword evidence="7" id="KW-0547">Nucleotide-binding</keyword>
<comment type="catalytic activity">
    <reaction evidence="1">
        <text>ATP + protein L-histidine = ADP + protein N-phospho-L-histidine.</text>
        <dbReference type="EC" id="2.7.13.3"/>
    </reaction>
</comment>
<dbReference type="InterPro" id="IPR011495">
    <property type="entry name" value="Sig_transdc_His_kin_sub2_dim/P"/>
</dbReference>
<evidence type="ECO:0000256" key="5">
    <source>
        <dbReference type="ARBA" id="ARBA00022679"/>
    </source>
</evidence>
<evidence type="ECO:0000256" key="7">
    <source>
        <dbReference type="ARBA" id="ARBA00022741"/>
    </source>
</evidence>
<evidence type="ECO:0000256" key="4">
    <source>
        <dbReference type="ARBA" id="ARBA00022553"/>
    </source>
</evidence>
<dbReference type="Pfam" id="PF13493">
    <property type="entry name" value="DUF4118"/>
    <property type="match status" value="1"/>
</dbReference>
<evidence type="ECO:0000256" key="9">
    <source>
        <dbReference type="ARBA" id="ARBA00022840"/>
    </source>
</evidence>
<dbReference type="Gene3D" id="3.30.565.10">
    <property type="entry name" value="Histidine kinase-like ATPase, C-terminal domain"/>
    <property type="match status" value="1"/>
</dbReference>
<evidence type="ECO:0000259" key="14">
    <source>
        <dbReference type="SMART" id="SM00387"/>
    </source>
</evidence>
<protein>
    <recommendedName>
        <fullName evidence="3">histidine kinase</fullName>
        <ecNumber evidence="3">2.7.13.3</ecNumber>
    </recommendedName>
</protein>
<dbReference type="GO" id="GO:0016020">
    <property type="term" value="C:membrane"/>
    <property type="evidence" value="ECO:0007669"/>
    <property type="project" value="UniProtKB-SubCell"/>
</dbReference>
<dbReference type="Proteomes" id="UP000225379">
    <property type="component" value="Unassembled WGS sequence"/>
</dbReference>
<evidence type="ECO:0000256" key="3">
    <source>
        <dbReference type="ARBA" id="ARBA00012438"/>
    </source>
</evidence>
<accession>A0A2B8BGJ6</accession>
<keyword evidence="6 13" id="KW-0812">Transmembrane</keyword>
<evidence type="ECO:0000256" key="10">
    <source>
        <dbReference type="ARBA" id="ARBA00022989"/>
    </source>
</evidence>
<feature type="transmembrane region" description="Helical" evidence="13">
    <location>
        <begin position="51"/>
        <end position="67"/>
    </location>
</feature>
<evidence type="ECO:0000256" key="1">
    <source>
        <dbReference type="ARBA" id="ARBA00000085"/>
    </source>
</evidence>
<dbReference type="PANTHER" id="PTHR41523:SF8">
    <property type="entry name" value="ETHYLENE RESPONSE SENSOR PROTEIN"/>
    <property type="match status" value="1"/>
</dbReference>
<feature type="transmembrane region" description="Helical" evidence="13">
    <location>
        <begin position="72"/>
        <end position="91"/>
    </location>
</feature>
<evidence type="ECO:0000256" key="2">
    <source>
        <dbReference type="ARBA" id="ARBA00004141"/>
    </source>
</evidence>
<dbReference type="SUPFAM" id="SSF55874">
    <property type="entry name" value="ATPase domain of HSP90 chaperone/DNA topoisomerase II/histidine kinase"/>
    <property type="match status" value="1"/>
</dbReference>
<dbReference type="EMBL" id="PDKW01000039">
    <property type="protein sequence ID" value="PGH57896.1"/>
    <property type="molecule type" value="Genomic_DNA"/>
</dbReference>
<evidence type="ECO:0000256" key="6">
    <source>
        <dbReference type="ARBA" id="ARBA00022692"/>
    </source>
</evidence>
<dbReference type="AlphaFoldDB" id="A0A2B8BGJ6"/>
<evidence type="ECO:0000256" key="13">
    <source>
        <dbReference type="SAM" id="Phobius"/>
    </source>
</evidence>
<feature type="transmembrane region" description="Helical" evidence="13">
    <location>
        <begin position="97"/>
        <end position="117"/>
    </location>
</feature>
<keyword evidence="11" id="KW-0902">Two-component regulatory system</keyword>
<comment type="caution">
    <text evidence="15">The sequence shown here is derived from an EMBL/GenBank/DDBJ whole genome shotgun (WGS) entry which is preliminary data.</text>
</comment>
<dbReference type="GO" id="GO:0005524">
    <property type="term" value="F:ATP binding"/>
    <property type="evidence" value="ECO:0007669"/>
    <property type="project" value="UniProtKB-KW"/>
</dbReference>
<evidence type="ECO:0000313" key="16">
    <source>
        <dbReference type="Proteomes" id="UP000225379"/>
    </source>
</evidence>
<evidence type="ECO:0000256" key="11">
    <source>
        <dbReference type="ARBA" id="ARBA00023012"/>
    </source>
</evidence>
<keyword evidence="9" id="KW-0067">ATP-binding</keyword>
<dbReference type="InterPro" id="IPR038318">
    <property type="entry name" value="KdpD_sf"/>
</dbReference>
<dbReference type="InterPro" id="IPR025201">
    <property type="entry name" value="KdpD_TM"/>
</dbReference>
<evidence type="ECO:0000256" key="8">
    <source>
        <dbReference type="ARBA" id="ARBA00022777"/>
    </source>
</evidence>